<proteinExistence type="predicted"/>
<organism evidence="1 2">
    <name type="scientific">Klebsiella aerogenes</name>
    <name type="common">Enterobacter aerogenes</name>
    <dbReference type="NCBI Taxonomy" id="548"/>
    <lineage>
        <taxon>Bacteria</taxon>
        <taxon>Pseudomonadati</taxon>
        <taxon>Pseudomonadota</taxon>
        <taxon>Gammaproteobacteria</taxon>
        <taxon>Enterobacterales</taxon>
        <taxon>Enterobacteriaceae</taxon>
        <taxon>Klebsiella/Raoultella group</taxon>
        <taxon>Klebsiella</taxon>
    </lineage>
</organism>
<evidence type="ECO:0000313" key="2">
    <source>
        <dbReference type="Proteomes" id="UP001303386"/>
    </source>
</evidence>
<protein>
    <submittedName>
        <fullName evidence="1">DUF2612 domain-containing protein</fullName>
    </submittedName>
</protein>
<sequence length="258" mass="29002">MSKYTDRISNYHAGKPKFFAHVDLSTRPLIDISQTMTRMISAFDIDTAVGQQLDILGEWIGRSRRVRTPISGVYFSWDTEKLGWDQGVWQGPFDPDDGFLDLSDEVYRLVLKVKIAINYWNGQNDTLPDILDSALAGSGLRMAIIDNQDMSISIWILPDYSIVLNETDRLIFDSAVNKGPFVAIPAGYVPSRYDLNPIDQVNSELWWAIQNGYLTVKAAGVKVKEMQMPSEGGYTFFGFDVDNEYISGFDSGAWGVDI</sequence>
<gene>
    <name evidence="1" type="ORF">PZT46_24700</name>
</gene>
<comment type="caution">
    <text evidence="1">The sequence shown here is derived from an EMBL/GenBank/DDBJ whole genome shotgun (WGS) entry which is preliminary data.</text>
</comment>
<accession>A0AAW9LW86</accession>
<name>A0AAW9LW86_KLEAE</name>
<dbReference type="AlphaFoldDB" id="A0AAW9LW86"/>
<dbReference type="RefSeq" id="WP_323788088.1">
    <property type="nucleotide sequence ID" value="NZ_JARELW010000016.1"/>
</dbReference>
<reference evidence="1" key="1">
    <citation type="journal article" date="2023" name="J. Hosp. Infect.">
        <title>Cross-contamination of carbapenem-resistant Gram-negative bacteria between patients and hospital environment in the first year of a newly built surgical ward.</title>
        <authorList>
            <person name="Boutin S."/>
            <person name="Scherrer M."/>
            <person name="Spath I."/>
            <person name="Kocer K."/>
            <person name="Heeg K."/>
            <person name="Nurjadi D."/>
        </authorList>
    </citation>
    <scope>NUCLEOTIDE SEQUENCE</scope>
    <source>
        <strain evidence="1">KE10384</strain>
    </source>
</reference>
<dbReference type="Proteomes" id="UP001303386">
    <property type="component" value="Unassembled WGS sequence"/>
</dbReference>
<evidence type="ECO:0000313" key="1">
    <source>
        <dbReference type="EMBL" id="MEA8802417.1"/>
    </source>
</evidence>
<dbReference type="Pfam" id="PF11041">
    <property type="entry name" value="Phage_Wedge1"/>
    <property type="match status" value="1"/>
</dbReference>
<dbReference type="InterPro" id="IPR021283">
    <property type="entry name" value="Phage_Wedge1"/>
</dbReference>
<dbReference type="EMBL" id="JARELW010000016">
    <property type="protein sequence ID" value="MEA8802417.1"/>
    <property type="molecule type" value="Genomic_DNA"/>
</dbReference>